<evidence type="ECO:0000256" key="6">
    <source>
        <dbReference type="ARBA" id="ARBA00022989"/>
    </source>
</evidence>
<keyword evidence="7 8" id="KW-0472">Membrane</keyword>
<dbReference type="Proteomes" id="UP000182152">
    <property type="component" value="Unassembled WGS sequence"/>
</dbReference>
<keyword evidence="4 8" id="KW-0812">Transmembrane</keyword>
<comment type="caution">
    <text evidence="9">The sequence shown here is derived from an EMBL/GenBank/DDBJ whole genome shotgun (WGS) entry which is preliminary data.</text>
</comment>
<keyword evidence="2" id="KW-0673">Quorum sensing</keyword>
<feature type="transmembrane region" description="Helical" evidence="8">
    <location>
        <begin position="49"/>
        <end position="74"/>
    </location>
</feature>
<evidence type="ECO:0000256" key="1">
    <source>
        <dbReference type="ARBA" id="ARBA00022475"/>
    </source>
</evidence>
<keyword evidence="3" id="KW-0645">Protease</keyword>
<keyword evidence="1" id="KW-1003">Cell membrane</keyword>
<dbReference type="RefSeq" id="WP_071854464.1">
    <property type="nucleotide sequence ID" value="NZ_JBCLRY010000001.1"/>
</dbReference>
<name>A0A1L8WSL1_9ENTE</name>
<dbReference type="Pfam" id="PF04647">
    <property type="entry name" value="AgrB"/>
    <property type="match status" value="1"/>
</dbReference>
<dbReference type="STRING" id="150033.RV14_GL000172"/>
<dbReference type="OrthoDB" id="2194075at2"/>
<evidence type="ECO:0000313" key="9">
    <source>
        <dbReference type="EMBL" id="OJG83995.1"/>
    </source>
</evidence>
<evidence type="ECO:0000256" key="5">
    <source>
        <dbReference type="ARBA" id="ARBA00022801"/>
    </source>
</evidence>
<dbReference type="GO" id="GO:0009372">
    <property type="term" value="P:quorum sensing"/>
    <property type="evidence" value="ECO:0007669"/>
    <property type="project" value="UniProtKB-KW"/>
</dbReference>
<keyword evidence="5" id="KW-0378">Hydrolase</keyword>
<keyword evidence="6 8" id="KW-1133">Transmembrane helix</keyword>
<feature type="transmembrane region" description="Helical" evidence="8">
    <location>
        <begin position="86"/>
        <end position="109"/>
    </location>
</feature>
<evidence type="ECO:0000256" key="7">
    <source>
        <dbReference type="ARBA" id="ARBA00023136"/>
    </source>
</evidence>
<evidence type="ECO:0000313" key="10">
    <source>
        <dbReference type="Proteomes" id="UP000182152"/>
    </source>
</evidence>
<dbReference type="GO" id="GO:0016020">
    <property type="term" value="C:membrane"/>
    <property type="evidence" value="ECO:0007669"/>
    <property type="project" value="InterPro"/>
</dbReference>
<evidence type="ECO:0000256" key="4">
    <source>
        <dbReference type="ARBA" id="ARBA00022692"/>
    </source>
</evidence>
<sequence>MSEEYVSLEERISKNISKKIGEKLQLSELEIAKIEYGLSILFVDMFKLLFIYAAAFLLHIAIEVLITHLSFMVVRKTTQSYHASNSTVCTILSILFLVILPFLATYFAFDITRSTFSIITLILCGILGFKGVAIAQKRVKFFYNGKIRMICMSFFLMVIGLIQPSDRIRTLIFLGMAIATLLMFIKKIERRK</sequence>
<accession>A0A1L8WSL1</accession>
<proteinExistence type="predicted"/>
<evidence type="ECO:0000256" key="2">
    <source>
        <dbReference type="ARBA" id="ARBA00022654"/>
    </source>
</evidence>
<evidence type="ECO:0000256" key="3">
    <source>
        <dbReference type="ARBA" id="ARBA00022670"/>
    </source>
</evidence>
<dbReference type="SMART" id="SM00793">
    <property type="entry name" value="AgrB"/>
    <property type="match status" value="1"/>
</dbReference>
<feature type="transmembrane region" description="Helical" evidence="8">
    <location>
        <begin position="147"/>
        <end position="162"/>
    </location>
</feature>
<evidence type="ECO:0008006" key="11">
    <source>
        <dbReference type="Google" id="ProtNLM"/>
    </source>
</evidence>
<reference evidence="9 10" key="1">
    <citation type="submission" date="2014-12" db="EMBL/GenBank/DDBJ databases">
        <title>Draft genome sequences of 29 type strains of Enterococci.</title>
        <authorList>
            <person name="Zhong Z."/>
            <person name="Sun Z."/>
            <person name="Liu W."/>
            <person name="Zhang W."/>
            <person name="Zhang H."/>
        </authorList>
    </citation>
    <scope>NUCLEOTIDE SEQUENCE [LARGE SCALE GENOMIC DNA]</scope>
    <source>
        <strain evidence="9 10">DSM 15687</strain>
    </source>
</reference>
<dbReference type="EMBL" id="JXLB01000001">
    <property type="protein sequence ID" value="OJG83995.1"/>
    <property type="molecule type" value="Genomic_DNA"/>
</dbReference>
<dbReference type="GO" id="GO:0006508">
    <property type="term" value="P:proteolysis"/>
    <property type="evidence" value="ECO:0007669"/>
    <property type="project" value="UniProtKB-KW"/>
</dbReference>
<dbReference type="InterPro" id="IPR006741">
    <property type="entry name" value="AgrB"/>
</dbReference>
<dbReference type="GO" id="GO:0008233">
    <property type="term" value="F:peptidase activity"/>
    <property type="evidence" value="ECO:0007669"/>
    <property type="project" value="UniProtKB-KW"/>
</dbReference>
<gene>
    <name evidence="9" type="ORF">RV14_GL000172</name>
</gene>
<keyword evidence="10" id="KW-1185">Reference proteome</keyword>
<feature type="transmembrane region" description="Helical" evidence="8">
    <location>
        <begin position="168"/>
        <end position="185"/>
    </location>
</feature>
<evidence type="ECO:0000256" key="8">
    <source>
        <dbReference type="SAM" id="Phobius"/>
    </source>
</evidence>
<protein>
    <recommendedName>
        <fullName evidence="11">AgrB-like protein</fullName>
    </recommendedName>
</protein>
<feature type="transmembrane region" description="Helical" evidence="8">
    <location>
        <begin position="115"/>
        <end position="135"/>
    </location>
</feature>
<dbReference type="AlphaFoldDB" id="A0A1L8WSL1"/>
<organism evidence="9 10">
    <name type="scientific">Enterococcus ratti</name>
    <dbReference type="NCBI Taxonomy" id="150033"/>
    <lineage>
        <taxon>Bacteria</taxon>
        <taxon>Bacillati</taxon>
        <taxon>Bacillota</taxon>
        <taxon>Bacilli</taxon>
        <taxon>Lactobacillales</taxon>
        <taxon>Enterococcaceae</taxon>
        <taxon>Enterococcus</taxon>
    </lineage>
</organism>